<proteinExistence type="predicted"/>
<feature type="transmembrane region" description="Helical" evidence="2">
    <location>
        <begin position="372"/>
        <end position="393"/>
    </location>
</feature>
<feature type="region of interest" description="Disordered" evidence="1">
    <location>
        <begin position="624"/>
        <end position="794"/>
    </location>
</feature>
<dbReference type="SUPFAM" id="SSF50965">
    <property type="entry name" value="Galactose oxidase, central domain"/>
    <property type="match status" value="1"/>
</dbReference>
<evidence type="ECO:0000256" key="2">
    <source>
        <dbReference type="SAM" id="Phobius"/>
    </source>
</evidence>
<feature type="region of interest" description="Disordered" evidence="1">
    <location>
        <begin position="813"/>
        <end position="856"/>
    </location>
</feature>
<sequence length="1056" mass="114245">MNPRNPLATLALAGMVAGQTLPYNPSRILLQRNGSLAYIFQPSQDQPGQSRFLSLDLSQTISNDNAPFTTYSDTLPFLDEGKQIPFTPMMDTANGHIVAVTGDCAEGADGIKIYTLVPEQDAQAGNGTWREQDTSSQDIGEQGDHAGANFLAAGMAFSGYTNGSISDSTLYLFGGMCPFANSTDETWTSKGNYSNMMLTMAARSVNLDDLDYNIDLAPGRGPPIAEAGFTITGLPPTFSDTGDDNPQYQQQDFVLLGGHTQAAFINMSQVALFSLPQESWTFLPVTQPNSGKADLATRQDVQEIEPRSGHTAVLSEDGASVIVFGGWVGDINTPAQPQLAVLRFGAGFGGRAGWTWTVPEQTDNGMPGASAIYGHGATMLPGGVMMIVGGYSIPDSASKMIRRDTQFNDKVMLYNTTSNSWIDSYTQPKESPVQQESEKPGALSKSSQRAGLGVGITFLVLLLIALIMFYFWYTRKLKREREERARDSLSRGSDGSFGQPFLEKGAFEGQNDGPSVIGDYWQNPRPNDDPYGWTQPQTQQVGNTTGLFTDKPSPTRGLRKGAPHKNYQYQPAPHFDEQRMSHGSGIHPIAEHEDEDAISRLPSINPDASLTEAQKQLREVERVLAPQRESQRWSDDPFRDPEPNPLGSHPYNPLDRGDTVRRVPTNASYNSPTRRKHNPWDLDGVPNWTSEYRPDEPLLLHSTGRISPSRSDDRTSSTLSEQSHRSAASTNSITRTMSTRTGAILAAATAAAARTHSRSPDRHSFSDAEQQQQHTPNRARTNTDPSIHGPDADSFTTARTSFVALQSEGEALLGGRPAVPPQPTTTFAPPQHPDLLPAPLSTSNNNNPARKPRPQGLIGSLRRAIGAISHPETRSFSLTASSSKPAYPSPTSPSRPNANAATRPPAPRRAASDGGYLLRQKRGRKDWLPDPGAGAESWEPYRDTGDWGPSPASPPAQEGAGGEEEDWDVEDAAAQRDVQVMFTVPKTRLRVVNDDMDRASLRSASASEAVSRSGSVASAGLRAGGVRARGSRSVLGVVSEGGLRGVRDGEEEGYRD</sequence>
<feature type="compositionally biased region" description="Polar residues" evidence="1">
    <location>
        <begin position="424"/>
        <end position="435"/>
    </location>
</feature>
<accession>A0AB34KH84</accession>
<protein>
    <submittedName>
        <fullName evidence="3">Uncharacterized protein</fullName>
    </submittedName>
</protein>
<feature type="compositionally biased region" description="Polar residues" evidence="1">
    <location>
        <begin position="874"/>
        <end position="884"/>
    </location>
</feature>
<comment type="caution">
    <text evidence="3">The sequence shown here is derived from an EMBL/GenBank/DDBJ whole genome shotgun (WGS) entry which is preliminary data.</text>
</comment>
<feature type="compositionally biased region" description="Basic and acidic residues" evidence="1">
    <location>
        <begin position="629"/>
        <end position="642"/>
    </location>
</feature>
<feature type="compositionally biased region" description="Polar residues" evidence="1">
    <location>
        <begin position="725"/>
        <end position="738"/>
    </location>
</feature>
<reference evidence="3 4" key="1">
    <citation type="journal article" date="2020" name="Microbiol. Resour. Announc.">
        <title>Draft Genome Sequence of a Cladosporium Species Isolated from the Mesophotic Ascidian Didemnum maculosum.</title>
        <authorList>
            <person name="Gioti A."/>
            <person name="Siaperas R."/>
            <person name="Nikolaivits E."/>
            <person name="Le Goff G."/>
            <person name="Ouazzani J."/>
            <person name="Kotoulas G."/>
            <person name="Topakas E."/>
        </authorList>
    </citation>
    <scope>NUCLEOTIDE SEQUENCE [LARGE SCALE GENOMIC DNA]</scope>
    <source>
        <strain evidence="3 4">TM138-S3</strain>
    </source>
</reference>
<feature type="compositionally biased region" description="Polar residues" evidence="1">
    <location>
        <begin position="534"/>
        <end position="547"/>
    </location>
</feature>
<name>A0AB34KH84_9PEZI</name>
<feature type="region of interest" description="Disordered" evidence="1">
    <location>
        <begin position="424"/>
        <end position="446"/>
    </location>
</feature>
<feature type="transmembrane region" description="Helical" evidence="2">
    <location>
        <begin position="452"/>
        <end position="473"/>
    </location>
</feature>
<organism evidence="3 4">
    <name type="scientific">Cladosporium halotolerans</name>
    <dbReference type="NCBI Taxonomy" id="1052096"/>
    <lineage>
        <taxon>Eukaryota</taxon>
        <taxon>Fungi</taxon>
        <taxon>Dikarya</taxon>
        <taxon>Ascomycota</taxon>
        <taxon>Pezizomycotina</taxon>
        <taxon>Dothideomycetes</taxon>
        <taxon>Dothideomycetidae</taxon>
        <taxon>Cladosporiales</taxon>
        <taxon>Cladosporiaceae</taxon>
        <taxon>Cladosporium</taxon>
    </lineage>
</organism>
<dbReference type="Proteomes" id="UP000803884">
    <property type="component" value="Unassembled WGS sequence"/>
</dbReference>
<dbReference type="InterPro" id="IPR015915">
    <property type="entry name" value="Kelch-typ_b-propeller"/>
</dbReference>
<feature type="compositionally biased region" description="Low complexity" evidence="1">
    <location>
        <begin position="739"/>
        <end position="754"/>
    </location>
</feature>
<keyword evidence="2" id="KW-0472">Membrane</keyword>
<keyword evidence="4" id="KW-1185">Reference proteome</keyword>
<dbReference type="InterPro" id="IPR011043">
    <property type="entry name" value="Gal_Oxase/kelch_b-propeller"/>
</dbReference>
<evidence type="ECO:0000313" key="3">
    <source>
        <dbReference type="EMBL" id="KAL1584498.1"/>
    </source>
</evidence>
<dbReference type="RefSeq" id="XP_069227604.1">
    <property type="nucleotide sequence ID" value="XM_069375634.1"/>
</dbReference>
<keyword evidence="2" id="KW-0812">Transmembrane</keyword>
<evidence type="ECO:0000256" key="1">
    <source>
        <dbReference type="SAM" id="MobiDB-lite"/>
    </source>
</evidence>
<gene>
    <name evidence="3" type="ORF">WHR41_07029</name>
</gene>
<dbReference type="AlphaFoldDB" id="A0AB34KH84"/>
<feature type="region of interest" description="Disordered" evidence="1">
    <location>
        <begin position="870"/>
        <end position="971"/>
    </location>
</feature>
<dbReference type="EMBL" id="JAAQHG020000025">
    <property type="protein sequence ID" value="KAL1584498.1"/>
    <property type="molecule type" value="Genomic_DNA"/>
</dbReference>
<dbReference type="GeneID" id="96008472"/>
<dbReference type="Gene3D" id="2.120.10.80">
    <property type="entry name" value="Kelch-type beta propeller"/>
    <property type="match status" value="2"/>
</dbReference>
<feature type="region of interest" description="Disordered" evidence="1">
    <location>
        <begin position="485"/>
        <end position="570"/>
    </location>
</feature>
<feature type="compositionally biased region" description="Polar residues" evidence="1">
    <location>
        <begin position="767"/>
        <end position="785"/>
    </location>
</feature>
<keyword evidence="2" id="KW-1133">Transmembrane helix</keyword>
<feature type="compositionally biased region" description="Acidic residues" evidence="1">
    <location>
        <begin position="961"/>
        <end position="971"/>
    </location>
</feature>
<evidence type="ECO:0000313" key="4">
    <source>
        <dbReference type="Proteomes" id="UP000803884"/>
    </source>
</evidence>